<dbReference type="EMBL" id="BOQN01000022">
    <property type="protein sequence ID" value="GIM90089.1"/>
    <property type="molecule type" value="Genomic_DNA"/>
</dbReference>
<name>A0A919T9C3_9ACTN</name>
<reference evidence="1 2" key="1">
    <citation type="submission" date="2021-03" db="EMBL/GenBank/DDBJ databases">
        <title>Whole genome shotgun sequence of Actinoplanes toevensis NBRC 105298.</title>
        <authorList>
            <person name="Komaki H."/>
            <person name="Tamura T."/>
        </authorList>
    </citation>
    <scope>NUCLEOTIDE SEQUENCE [LARGE SCALE GENOMIC DNA]</scope>
    <source>
        <strain evidence="1 2">NBRC 105298</strain>
    </source>
</reference>
<keyword evidence="2" id="KW-1185">Reference proteome</keyword>
<evidence type="ECO:0000313" key="1">
    <source>
        <dbReference type="EMBL" id="GIM90089.1"/>
    </source>
</evidence>
<proteinExistence type="predicted"/>
<evidence type="ECO:0000313" key="2">
    <source>
        <dbReference type="Proteomes" id="UP000677082"/>
    </source>
</evidence>
<sequence length="559" mass="61090">MADDGLGDAVLGEWCAQAFAGAPSVAGRLPSGTGESVGRHAERALALRMGALVQPVPAYRALRGRRPELIDRVRRYFAAHSTVGVVGAAGPEKGLARLCLLLARLEAGGALRRGATVEQLHRSIPDHEVCELVDLAGKVPGALGARLYPSSSPLGDAEPVFGPGRVPGDLILGGTLIAVTLGDHAELARRLRQLVALAWLDVEDRHRVRELGVYLAAAGTLTIWPVADLAAELLAGADLDTARAEFRALATAKAQRQPTVYGPEVWKTVAGVDWTYWDLWFCAVCVRDHGGDWGALDAKLSEGPYRGEFSARMWSHILDIEGRLAAAGISAAELAGPLVRDRKTMTKARSKVVQWIGIDRKHLSPAMRDTPEDRFAARAHFGGWDLYPVSPRPFYHDLIAAATPDLEGKGWRHRDIRSMFETLQELETRHAGDPATLLAVRRAGLTASSTAHHNCSDSGGFVSDYTSDAMLRFSRTDWRATGIDPAGFWRDFLEVFVMLSNYGVAYDRQGEVWANLGADRDLALVERLIDELHDLYVAGRLNWHASEFERFRDQIRPPT</sequence>
<dbReference type="RefSeq" id="WP_213006023.1">
    <property type="nucleotide sequence ID" value="NZ_BOQN01000022.1"/>
</dbReference>
<protein>
    <submittedName>
        <fullName evidence="1">Uncharacterized protein</fullName>
    </submittedName>
</protein>
<gene>
    <name evidence="1" type="ORF">Ato02nite_018820</name>
</gene>
<accession>A0A919T9C3</accession>
<organism evidence="1 2">
    <name type="scientific">Paractinoplanes toevensis</name>
    <dbReference type="NCBI Taxonomy" id="571911"/>
    <lineage>
        <taxon>Bacteria</taxon>
        <taxon>Bacillati</taxon>
        <taxon>Actinomycetota</taxon>
        <taxon>Actinomycetes</taxon>
        <taxon>Micromonosporales</taxon>
        <taxon>Micromonosporaceae</taxon>
        <taxon>Paractinoplanes</taxon>
    </lineage>
</organism>
<comment type="caution">
    <text evidence="1">The sequence shown here is derived from an EMBL/GenBank/DDBJ whole genome shotgun (WGS) entry which is preliminary data.</text>
</comment>
<dbReference type="Proteomes" id="UP000677082">
    <property type="component" value="Unassembled WGS sequence"/>
</dbReference>
<dbReference type="AlphaFoldDB" id="A0A919T9C3"/>